<feature type="signal peptide" evidence="1">
    <location>
        <begin position="1"/>
        <end position="21"/>
    </location>
</feature>
<sequence>MNLKNNFFFVISILLTLTAHSQVNTVQPSVMVVPLLKGDLSYSEEIKTKDELRIAISEVKNAFDQRGYTTKDFSTLLKSMERDEAAKDDNKTGLKEKLYQMAGTDIMVEVDLILYKSSSGNRMTIILAGNATDNGDALATVNCDSQLRVTNDFTSLSQIAIKNCLEPFLVTLNEKFGQIVENGQTLKLEIDISPNSNFTMESIVPAKNDELKYVIQDWLEESSYKNYVSYTSTENQIMVDSYKYPIRDPQTGRNNKAAQVERKIKEFFRSINVPVKAENPRSGIILITIQ</sequence>
<keyword evidence="3" id="KW-1185">Reference proteome</keyword>
<dbReference type="Proteomes" id="UP000629420">
    <property type="component" value="Chromosome"/>
</dbReference>
<gene>
    <name evidence="2" type="ORF">JK629_11625</name>
</gene>
<proteinExistence type="predicted"/>
<feature type="chain" id="PRO_5045933862" evidence="1">
    <location>
        <begin position="22"/>
        <end position="290"/>
    </location>
</feature>
<protein>
    <submittedName>
        <fullName evidence="2">Uncharacterized protein</fullName>
    </submittedName>
</protein>
<accession>A0ABX7DT81</accession>
<dbReference type="EMBL" id="CP068439">
    <property type="protein sequence ID" value="QQX75979.1"/>
    <property type="molecule type" value="Genomic_DNA"/>
</dbReference>
<dbReference type="RefSeq" id="WP_202335790.1">
    <property type="nucleotide sequence ID" value="NZ_CP068439.1"/>
</dbReference>
<evidence type="ECO:0000313" key="3">
    <source>
        <dbReference type="Proteomes" id="UP000629420"/>
    </source>
</evidence>
<name>A0ABX7DT81_9FLAO</name>
<reference evidence="2 3" key="1">
    <citation type="submission" date="2021-01" db="EMBL/GenBank/DDBJ databases">
        <title>Aequorivita sp. strain KX20305, a bacterium isolated from the sediment collected at a cold seep field in South China Sea.</title>
        <authorList>
            <person name="Zhang H."/>
            <person name="Li C."/>
        </authorList>
    </citation>
    <scope>NUCLEOTIDE SEQUENCE [LARGE SCALE GENOMIC DNA]</scope>
    <source>
        <strain evidence="2 3">KX20305</strain>
    </source>
</reference>
<evidence type="ECO:0000256" key="1">
    <source>
        <dbReference type="SAM" id="SignalP"/>
    </source>
</evidence>
<dbReference type="InterPro" id="IPR046173">
    <property type="entry name" value="DUF6175"/>
</dbReference>
<organism evidence="2 3">
    <name type="scientific">Aequorivita iocasae</name>
    <dbReference type="NCBI Taxonomy" id="2803865"/>
    <lineage>
        <taxon>Bacteria</taxon>
        <taxon>Pseudomonadati</taxon>
        <taxon>Bacteroidota</taxon>
        <taxon>Flavobacteriia</taxon>
        <taxon>Flavobacteriales</taxon>
        <taxon>Flavobacteriaceae</taxon>
        <taxon>Aequorivita</taxon>
    </lineage>
</organism>
<keyword evidence="1" id="KW-0732">Signal</keyword>
<evidence type="ECO:0000313" key="2">
    <source>
        <dbReference type="EMBL" id="QQX75979.1"/>
    </source>
</evidence>
<dbReference type="Pfam" id="PF19672">
    <property type="entry name" value="DUF6175"/>
    <property type="match status" value="1"/>
</dbReference>